<dbReference type="Pfam" id="PF13668">
    <property type="entry name" value="Ferritin_2"/>
    <property type="match status" value="1"/>
</dbReference>
<feature type="compositionally biased region" description="Low complexity" evidence="1">
    <location>
        <begin position="419"/>
        <end position="433"/>
    </location>
</feature>
<feature type="region of interest" description="Disordered" evidence="1">
    <location>
        <begin position="54"/>
        <end position="78"/>
    </location>
</feature>
<name>V5ENK2_KALBG</name>
<evidence type="ECO:0008006" key="5">
    <source>
        <dbReference type="Google" id="ProtNLM"/>
    </source>
</evidence>
<dbReference type="EMBL" id="KI545873">
    <property type="protein sequence ID" value="EST06655.1"/>
    <property type="molecule type" value="Genomic_DNA"/>
</dbReference>
<evidence type="ECO:0000313" key="4">
    <source>
        <dbReference type="Proteomes" id="UP000019377"/>
    </source>
</evidence>
<evidence type="ECO:0000256" key="1">
    <source>
        <dbReference type="SAM" id="MobiDB-lite"/>
    </source>
</evidence>
<organism evidence="3 4">
    <name type="scientific">Kalmanozyma brasiliensis (strain GHG001)</name>
    <name type="common">Yeast</name>
    <name type="synonym">Pseudozyma brasiliensis</name>
    <dbReference type="NCBI Taxonomy" id="1365824"/>
    <lineage>
        <taxon>Eukaryota</taxon>
        <taxon>Fungi</taxon>
        <taxon>Dikarya</taxon>
        <taxon>Basidiomycota</taxon>
        <taxon>Ustilaginomycotina</taxon>
        <taxon>Ustilaginomycetes</taxon>
        <taxon>Ustilaginales</taxon>
        <taxon>Ustilaginaceae</taxon>
        <taxon>Kalmanozyma</taxon>
    </lineage>
</organism>
<dbReference type="HOGENOM" id="CLU_029630_0_0_1"/>
<dbReference type="PANTHER" id="PTHR31694">
    <property type="entry name" value="DESICCATION-LIKE PROTEIN"/>
    <property type="match status" value="1"/>
</dbReference>
<evidence type="ECO:0000313" key="3">
    <source>
        <dbReference type="EMBL" id="EST06655.1"/>
    </source>
</evidence>
<dbReference type="OrthoDB" id="2098436at2759"/>
<dbReference type="OMA" id="VPACTYN"/>
<dbReference type="GeneID" id="27420790"/>
<dbReference type="InterPro" id="IPR009078">
    <property type="entry name" value="Ferritin-like_SF"/>
</dbReference>
<dbReference type="CDD" id="cd00657">
    <property type="entry name" value="Ferritin_like"/>
    <property type="match status" value="1"/>
</dbReference>
<feature type="region of interest" description="Disordered" evidence="1">
    <location>
        <begin position="359"/>
        <end position="395"/>
    </location>
</feature>
<gene>
    <name evidence="3" type="ORF">PSEUBRA_SCAF3g04175</name>
</gene>
<dbReference type="STRING" id="1365824.V5ENK2"/>
<keyword evidence="4" id="KW-1185">Reference proteome</keyword>
<dbReference type="eggNOG" id="ENOG502RXKA">
    <property type="taxonomic scope" value="Eukaryota"/>
</dbReference>
<keyword evidence="2" id="KW-0732">Signal</keyword>
<dbReference type="PANTHER" id="PTHR31694:SF26">
    <property type="entry name" value="OS05G0151100 PROTEIN"/>
    <property type="match status" value="1"/>
</dbReference>
<feature type="chain" id="PRO_5004732377" description="Stress response protein rds1p" evidence="2">
    <location>
        <begin position="20"/>
        <end position="433"/>
    </location>
</feature>
<feature type="region of interest" description="Disordered" evidence="1">
    <location>
        <begin position="411"/>
        <end position="433"/>
    </location>
</feature>
<reference evidence="4" key="1">
    <citation type="journal article" date="2013" name="Genome Announc.">
        <title>Draft genome sequence of Pseudozyma brasiliensis sp. nov. strain GHG001, a high producer of endo-1,4-xylanase isolated from an insect pest of sugarcane.</title>
        <authorList>
            <person name="Oliveira J.V.D.C."/>
            <person name="dos Santos R.A.C."/>
            <person name="Borges T.A."/>
            <person name="Riano-Pachon D.M."/>
            <person name="Goldman G.H."/>
        </authorList>
    </citation>
    <scope>NUCLEOTIDE SEQUENCE [LARGE SCALE GENOMIC DNA]</scope>
    <source>
        <strain evidence="4">GHG001</strain>
    </source>
</reference>
<dbReference type="InterPro" id="IPR052965">
    <property type="entry name" value="Pigment-catalase-like"/>
</dbReference>
<accession>V5ENK2</accession>
<protein>
    <recommendedName>
        <fullName evidence="5">Stress response protein rds1p</fullName>
    </recommendedName>
</protein>
<proteinExistence type="predicted"/>
<feature type="signal peptide" evidence="2">
    <location>
        <begin position="1"/>
        <end position="19"/>
    </location>
</feature>
<dbReference type="SUPFAM" id="SSF47240">
    <property type="entry name" value="Ferritin-like"/>
    <property type="match status" value="1"/>
</dbReference>
<evidence type="ECO:0000256" key="2">
    <source>
        <dbReference type="SAM" id="SignalP"/>
    </source>
</evidence>
<dbReference type="AlphaFoldDB" id="V5ENK2"/>
<sequence>MKLTTSFVLALAAASSASASPLLRRQDQSSSSDALPTPSAAVSSASSALSSATSSSTSSATSSSSAAASTSTGSVNSTTTTFNDTQILQYALTLEHLEATFYNQSLSKLSAQDFEDAGYNASVRDRIYSIGRDEASHVELLTTALGNQSVPACTYNFSSVQDVSSFLTTARVLEGVGVSAYLGAAGNITEKEYLTVAGSILVVEGQHQSYLIAQTADGGNSIPSPYATPLDFQQVYSLAAPFIESCPENATLPITAFPQLTLSGGAANGSFTPGEQVTVNYNATNATQTNYLAVIQGVTGPQFLQLSGNGSSVTLPSNLTGGQMYAVVTSDNSAVTDDNTIAGPAVGYVNIPLPAAPSATAASSGASSSSSASGSSSSSASSSSSTSSSSSASASASDAASSSVSIASAIPTNAPDAQPTAALPSSVAPSSSA</sequence>
<dbReference type="Proteomes" id="UP000019377">
    <property type="component" value="Unassembled WGS sequence"/>
</dbReference>
<dbReference type="RefSeq" id="XP_016291644.1">
    <property type="nucleotide sequence ID" value="XM_016438112.1"/>
</dbReference>